<evidence type="ECO:0000256" key="2">
    <source>
        <dbReference type="ARBA" id="ARBA00007511"/>
    </source>
</evidence>
<feature type="transmembrane region" description="Helical" evidence="7">
    <location>
        <begin position="79"/>
        <end position="96"/>
    </location>
</feature>
<organism evidence="8 9">
    <name type="scientific">Kocuria rhizophila (strain ATCC 9341 / DSM 348 / NBRC 103217 / DC2201)</name>
    <dbReference type="NCBI Taxonomy" id="378753"/>
    <lineage>
        <taxon>Bacteria</taxon>
        <taxon>Bacillati</taxon>
        <taxon>Actinomycetota</taxon>
        <taxon>Actinomycetes</taxon>
        <taxon>Micrococcales</taxon>
        <taxon>Micrococcaceae</taxon>
        <taxon>Kocuria</taxon>
    </lineage>
</organism>
<feature type="transmembrane region" description="Helical" evidence="7">
    <location>
        <begin position="253"/>
        <end position="275"/>
    </location>
</feature>
<keyword evidence="4 7" id="KW-1133">Transmembrane helix</keyword>
<dbReference type="Proteomes" id="UP000008838">
    <property type="component" value="Chromosome"/>
</dbReference>
<comment type="similarity">
    <text evidence="2">Belongs to the TerC family.</text>
</comment>
<feature type="transmembrane region" description="Helical" evidence="7">
    <location>
        <begin position="103"/>
        <end position="125"/>
    </location>
</feature>
<dbReference type="GO" id="GO:0016020">
    <property type="term" value="C:membrane"/>
    <property type="evidence" value="ECO:0007669"/>
    <property type="project" value="UniProtKB-SubCell"/>
</dbReference>
<proteinExistence type="inferred from homology"/>
<feature type="transmembrane region" description="Helical" evidence="7">
    <location>
        <begin position="39"/>
        <end position="59"/>
    </location>
</feature>
<feature type="transmembrane region" description="Helical" evidence="7">
    <location>
        <begin position="225"/>
        <end position="246"/>
    </location>
</feature>
<dbReference type="InterPro" id="IPR022369">
    <property type="entry name" value="Integral_membrane_TerC_rswitch"/>
</dbReference>
<gene>
    <name evidence="8" type="ordered locus">KRH_11950</name>
</gene>
<dbReference type="OrthoDB" id="5242957at2"/>
<dbReference type="KEGG" id="krh:KRH_11950"/>
<feature type="transmembrane region" description="Helical" evidence="7">
    <location>
        <begin position="6"/>
        <end position="27"/>
    </location>
</feature>
<feature type="transmembrane region" description="Helical" evidence="7">
    <location>
        <begin position="295"/>
        <end position="317"/>
    </location>
</feature>
<dbReference type="NCBIfam" id="TIGR03718">
    <property type="entry name" value="R_switched_Alx"/>
    <property type="match status" value="1"/>
</dbReference>
<keyword evidence="3 7" id="KW-0812">Transmembrane</keyword>
<name>B2GGW9_KOCRD</name>
<reference evidence="8 9" key="1">
    <citation type="journal article" date="2008" name="J. Bacteriol.">
        <title>Complete genome sequence of the soil actinomycete Kocuria rhizophila.</title>
        <authorList>
            <person name="Takarada H."/>
            <person name="Sekine M."/>
            <person name="Kosugi H."/>
            <person name="Matsuo Y."/>
            <person name="Fujisawa T."/>
            <person name="Omata S."/>
            <person name="Kishi E."/>
            <person name="Shimizu A."/>
            <person name="Tsukatani N."/>
            <person name="Tanikawa S."/>
            <person name="Fujita N."/>
            <person name="Harayama S."/>
        </authorList>
    </citation>
    <scope>NUCLEOTIDE SEQUENCE [LARGE SCALE GENOMIC DNA]</scope>
    <source>
        <strain evidence="9">ATCC 9341 / DSM 348 / NBRC 103217 / DC2201</strain>
    </source>
</reference>
<dbReference type="eggNOG" id="COG0861">
    <property type="taxonomic scope" value="Bacteria"/>
</dbReference>
<evidence type="ECO:0000256" key="7">
    <source>
        <dbReference type="SAM" id="Phobius"/>
    </source>
</evidence>
<keyword evidence="5 7" id="KW-0472">Membrane</keyword>
<accession>B2GGW9</accession>
<dbReference type="PANTHER" id="PTHR30238">
    <property type="entry name" value="MEMBRANE BOUND PREDICTED REDOX MODULATOR"/>
    <property type="match status" value="1"/>
</dbReference>
<feature type="region of interest" description="Disordered" evidence="6">
    <location>
        <begin position="391"/>
        <end position="435"/>
    </location>
</feature>
<keyword evidence="9" id="KW-1185">Reference proteome</keyword>
<dbReference type="Pfam" id="PF03741">
    <property type="entry name" value="TerC"/>
    <property type="match status" value="1"/>
</dbReference>
<dbReference type="RefSeq" id="WP_012398263.1">
    <property type="nucleotide sequence ID" value="NC_010617.1"/>
</dbReference>
<evidence type="ECO:0000256" key="4">
    <source>
        <dbReference type="ARBA" id="ARBA00022989"/>
    </source>
</evidence>
<evidence type="ECO:0000256" key="1">
    <source>
        <dbReference type="ARBA" id="ARBA00004141"/>
    </source>
</evidence>
<dbReference type="PANTHER" id="PTHR30238:SF0">
    <property type="entry name" value="THYLAKOID MEMBRANE PROTEIN TERC, CHLOROPLASTIC"/>
    <property type="match status" value="1"/>
</dbReference>
<comment type="subcellular location">
    <subcellularLocation>
        <location evidence="1">Membrane</location>
        <topology evidence="1">Multi-pass membrane protein</topology>
    </subcellularLocation>
</comment>
<feature type="transmembrane region" description="Helical" evidence="7">
    <location>
        <begin position="131"/>
        <end position="148"/>
    </location>
</feature>
<sequence>MEITSLQWGITIALILGLLVYDFLFHVRTPHEPTVREAAVWSAVYVGIALLFGLVILVLDGPTLMAEYYGGYVTEKALSVDNLFVFLIIMGSFAVPRADQQKVLLFGIVFALVARTAFIFVGAAAINAFAWVFYLFGLILVFTAGNLIKGELAQDKEDDANNIVVRLARRLFHTTEHYDGDKLFTVHHGKRALTPMLLVMVAIGGTDILFALDSIPAIFGLTQEPYIVFTATAFSLMGLRQLYFLIDGLLDRLIYLSWGLSVILAFIGVKLILHALHENTLPFINDGQHVSVVEIGIGTSLAVIVGVLVVTVLASLLSPKGRALRTIQRTQELTERYLALPGDAPAAERNELAAELSALQAHFPRISEKHKNELIEHRARFRHMLETARGQHREFQETGAVRTPSPDAGDTSGAAPDVASASDAGGTRGAGSSPA</sequence>
<evidence type="ECO:0000256" key="6">
    <source>
        <dbReference type="SAM" id="MobiDB-lite"/>
    </source>
</evidence>
<dbReference type="HOGENOM" id="CLU_045644_0_0_11"/>
<dbReference type="EMBL" id="AP009152">
    <property type="protein sequence ID" value="BAG29542.1"/>
    <property type="molecule type" value="Genomic_DNA"/>
</dbReference>
<dbReference type="AlphaFoldDB" id="B2GGW9"/>
<protein>
    <submittedName>
        <fullName evidence="8">TerC family integral membrane protein</fullName>
    </submittedName>
</protein>
<evidence type="ECO:0000313" key="8">
    <source>
        <dbReference type="EMBL" id="BAG29542.1"/>
    </source>
</evidence>
<feature type="transmembrane region" description="Helical" evidence="7">
    <location>
        <begin position="197"/>
        <end position="219"/>
    </location>
</feature>
<dbReference type="InterPro" id="IPR005496">
    <property type="entry name" value="Integral_membrane_TerC"/>
</dbReference>
<evidence type="ECO:0000313" key="9">
    <source>
        <dbReference type="Proteomes" id="UP000008838"/>
    </source>
</evidence>
<evidence type="ECO:0000256" key="5">
    <source>
        <dbReference type="ARBA" id="ARBA00023136"/>
    </source>
</evidence>
<evidence type="ECO:0000256" key="3">
    <source>
        <dbReference type="ARBA" id="ARBA00022692"/>
    </source>
</evidence>